<accession>A0ABR4B6G3</accession>
<dbReference type="EMBL" id="JBHFEH010000020">
    <property type="protein sequence ID" value="KAL2053459.1"/>
    <property type="molecule type" value="Genomic_DNA"/>
</dbReference>
<comment type="caution">
    <text evidence="1">The sequence shown here is derived from an EMBL/GenBank/DDBJ whole genome shotgun (WGS) entry which is preliminary data.</text>
</comment>
<reference evidence="1 2" key="1">
    <citation type="submission" date="2024-09" db="EMBL/GenBank/DDBJ databases">
        <title>Rethinking Asexuality: The Enigmatic Case of Functional Sexual Genes in Lepraria (Stereocaulaceae).</title>
        <authorList>
            <person name="Doellman M."/>
            <person name="Sun Y."/>
            <person name="Barcenas-Pena A."/>
            <person name="Lumbsch H.T."/>
            <person name="Grewe F."/>
        </authorList>
    </citation>
    <scope>NUCLEOTIDE SEQUENCE [LARGE SCALE GENOMIC DNA]</scope>
    <source>
        <strain evidence="1 2">Grewe 0041</strain>
    </source>
</reference>
<evidence type="ECO:0000313" key="1">
    <source>
        <dbReference type="EMBL" id="KAL2053459.1"/>
    </source>
</evidence>
<organism evidence="1 2">
    <name type="scientific">Lepraria finkii</name>
    <dbReference type="NCBI Taxonomy" id="1340010"/>
    <lineage>
        <taxon>Eukaryota</taxon>
        <taxon>Fungi</taxon>
        <taxon>Dikarya</taxon>
        <taxon>Ascomycota</taxon>
        <taxon>Pezizomycotina</taxon>
        <taxon>Lecanoromycetes</taxon>
        <taxon>OSLEUM clade</taxon>
        <taxon>Lecanoromycetidae</taxon>
        <taxon>Lecanorales</taxon>
        <taxon>Lecanorineae</taxon>
        <taxon>Stereocaulaceae</taxon>
        <taxon>Lepraria</taxon>
    </lineage>
</organism>
<dbReference type="Proteomes" id="UP001590951">
    <property type="component" value="Unassembled WGS sequence"/>
</dbReference>
<evidence type="ECO:0000313" key="2">
    <source>
        <dbReference type="Proteomes" id="UP001590951"/>
    </source>
</evidence>
<protein>
    <submittedName>
        <fullName evidence="1">Uncharacterized protein</fullName>
    </submittedName>
</protein>
<sequence>MDGYTSDNTTDEYFVGGLLRQRTSLVQVDDIVYGGFGGHCGSFPVFNNTALIIGINVTSKEVVRDYPVQSGSLVARSLQQRRGSRQEKEDIFTTGMEISTDDQQLYLVSQQRKPKTPALNSTSAPMEASRTAITVNRSIGLLRISPSDNHELEQLPSLMEPSVGSAWTD</sequence>
<proteinExistence type="predicted"/>
<keyword evidence="2" id="KW-1185">Reference proteome</keyword>
<name>A0ABR4B6G3_9LECA</name>
<gene>
    <name evidence="1" type="ORF">ABVK25_006110</name>
</gene>